<protein>
    <submittedName>
        <fullName evidence="1">Uncharacterized protein</fullName>
    </submittedName>
</protein>
<dbReference type="EMBL" id="JBHLYR010000028">
    <property type="protein sequence ID" value="MFB9992042.1"/>
    <property type="molecule type" value="Genomic_DNA"/>
</dbReference>
<evidence type="ECO:0000313" key="2">
    <source>
        <dbReference type="Proteomes" id="UP001589733"/>
    </source>
</evidence>
<dbReference type="RefSeq" id="WP_380008177.1">
    <property type="nucleotide sequence ID" value="NZ_JBHLYR010000028.1"/>
</dbReference>
<dbReference type="Proteomes" id="UP001589733">
    <property type="component" value="Unassembled WGS sequence"/>
</dbReference>
<proteinExistence type="predicted"/>
<comment type="caution">
    <text evidence="1">The sequence shown here is derived from an EMBL/GenBank/DDBJ whole genome shotgun (WGS) entry which is preliminary data.</text>
</comment>
<evidence type="ECO:0000313" key="1">
    <source>
        <dbReference type="EMBL" id="MFB9992042.1"/>
    </source>
</evidence>
<accession>A0ABV6AX07</accession>
<gene>
    <name evidence="1" type="ORF">ACFFLM_08725</name>
</gene>
<reference evidence="1 2" key="1">
    <citation type="submission" date="2024-09" db="EMBL/GenBank/DDBJ databases">
        <authorList>
            <person name="Sun Q."/>
            <person name="Mori K."/>
        </authorList>
    </citation>
    <scope>NUCLEOTIDE SEQUENCE [LARGE SCALE GENOMIC DNA]</scope>
    <source>
        <strain evidence="1 2">JCM 13503</strain>
    </source>
</reference>
<name>A0ABV6AX07_9DEIO</name>
<sequence>MSHTELTALDAAGQAVQSIQIQNAFRGAMHVWMTMAKELSLSPVVVFDPTTAHQVLDVWKVPDAPTYLQITMLSTFDNMLVRRSELVEVAQAFQEFSRMHAPGSLLEQAAALEELSHLEQIHAVGWCHTSVIDNPWRPLDPTGGEYRPFDFATDTHWFLFDVLREFNSEDLDAAAGDSAGVNLG</sequence>
<keyword evidence="2" id="KW-1185">Reference proteome</keyword>
<organism evidence="1 2">
    <name type="scientific">Deinococcus oregonensis</name>
    <dbReference type="NCBI Taxonomy" id="1805970"/>
    <lineage>
        <taxon>Bacteria</taxon>
        <taxon>Thermotogati</taxon>
        <taxon>Deinococcota</taxon>
        <taxon>Deinococci</taxon>
        <taxon>Deinococcales</taxon>
        <taxon>Deinococcaceae</taxon>
        <taxon>Deinococcus</taxon>
    </lineage>
</organism>